<evidence type="ECO:0000256" key="5">
    <source>
        <dbReference type="ARBA" id="ARBA00023136"/>
    </source>
</evidence>
<reference evidence="7" key="1">
    <citation type="submission" date="2020-07" db="EMBL/GenBank/DDBJ databases">
        <authorList>
            <person name="Lin J."/>
        </authorList>
    </citation>
    <scope>NUCLEOTIDE SEQUENCE</scope>
</reference>
<proteinExistence type="inferred from homology"/>
<dbReference type="AlphaFoldDB" id="A0A6V7QXU8"/>
<dbReference type="InterPro" id="IPR018499">
    <property type="entry name" value="Tetraspanin/Peripherin"/>
</dbReference>
<evidence type="ECO:0000256" key="6">
    <source>
        <dbReference type="SAM" id="Phobius"/>
    </source>
</evidence>
<evidence type="ECO:0000256" key="4">
    <source>
        <dbReference type="ARBA" id="ARBA00022989"/>
    </source>
</evidence>
<dbReference type="GO" id="GO:0016020">
    <property type="term" value="C:membrane"/>
    <property type="evidence" value="ECO:0007669"/>
    <property type="project" value="UniProtKB-SubCell"/>
</dbReference>
<feature type="transmembrane region" description="Helical" evidence="6">
    <location>
        <begin position="40"/>
        <end position="60"/>
    </location>
</feature>
<evidence type="ECO:0000256" key="1">
    <source>
        <dbReference type="ARBA" id="ARBA00004141"/>
    </source>
</evidence>
<sequence length="237" mass="26113">MRSTKTAHQKAKESPTLKLASPLVLPVADNACVKLIQWPIIVLGIVVLVVALAGFVGAFWRIPGLLLFYLAAMVMLILALAARRLLRLAAAAGGGTERWNRIKACLSSTSTCSELNQTYNLAQDFFNAELSPLQSGCCKPPTRCGYTFVNPTYWISPIDTASDVDCVLWSNDQMQLCYSCSSCKAGLLANLRREWRRADLLLVAALIALITVYAMGCYAFRAAKTDDIFRRYKQGYT</sequence>
<dbReference type="GO" id="GO:0009734">
    <property type="term" value="P:auxin-activated signaling pathway"/>
    <property type="evidence" value="ECO:0007669"/>
    <property type="project" value="InterPro"/>
</dbReference>
<feature type="transmembrane region" description="Helical" evidence="6">
    <location>
        <begin position="66"/>
        <end position="86"/>
    </location>
</feature>
<evidence type="ECO:0008006" key="8">
    <source>
        <dbReference type="Google" id="ProtNLM"/>
    </source>
</evidence>
<dbReference type="Pfam" id="PF00335">
    <property type="entry name" value="Tetraspanin"/>
    <property type="match status" value="1"/>
</dbReference>
<protein>
    <recommendedName>
        <fullName evidence="8">Protein TORNADO 2</fullName>
    </recommendedName>
</protein>
<comment type="subcellular location">
    <subcellularLocation>
        <location evidence="1">Membrane</location>
        <topology evidence="1">Multi-pass membrane protein</topology>
    </subcellularLocation>
</comment>
<name>A0A6V7QXU8_ANACO</name>
<accession>A0A6V7QXU8</accession>
<evidence type="ECO:0000313" key="7">
    <source>
        <dbReference type="EMBL" id="CAD1848084.1"/>
    </source>
</evidence>
<feature type="transmembrane region" description="Helical" evidence="6">
    <location>
        <begin position="200"/>
        <end position="221"/>
    </location>
</feature>
<comment type="similarity">
    <text evidence="2">Belongs to the tetraspanin (TM4SF) family.</text>
</comment>
<organism evidence="7">
    <name type="scientific">Ananas comosus var. bracteatus</name>
    <name type="common">red pineapple</name>
    <dbReference type="NCBI Taxonomy" id="296719"/>
    <lineage>
        <taxon>Eukaryota</taxon>
        <taxon>Viridiplantae</taxon>
        <taxon>Streptophyta</taxon>
        <taxon>Embryophyta</taxon>
        <taxon>Tracheophyta</taxon>
        <taxon>Spermatophyta</taxon>
        <taxon>Magnoliopsida</taxon>
        <taxon>Liliopsida</taxon>
        <taxon>Poales</taxon>
        <taxon>Bromeliaceae</taxon>
        <taxon>Bromelioideae</taxon>
        <taxon>Ananas</taxon>
    </lineage>
</organism>
<dbReference type="InterPro" id="IPR044991">
    <property type="entry name" value="TET_plant"/>
</dbReference>
<keyword evidence="3 6" id="KW-0812">Transmembrane</keyword>
<evidence type="ECO:0000256" key="3">
    <source>
        <dbReference type="ARBA" id="ARBA00022692"/>
    </source>
</evidence>
<dbReference type="PANTHER" id="PTHR32191">
    <property type="entry name" value="TETRASPANIN-8-RELATED"/>
    <property type="match status" value="1"/>
</dbReference>
<keyword evidence="4 6" id="KW-1133">Transmembrane helix</keyword>
<gene>
    <name evidence="7" type="ORF">CB5_LOCUS31295</name>
</gene>
<evidence type="ECO:0000256" key="2">
    <source>
        <dbReference type="ARBA" id="ARBA00006840"/>
    </source>
</evidence>
<keyword evidence="5 6" id="KW-0472">Membrane</keyword>
<dbReference type="EMBL" id="CAJEUB010000067">
    <property type="protein sequence ID" value="CAD1848084.1"/>
    <property type="molecule type" value="Genomic_DNA"/>
</dbReference>